<name>A0AAD6TYU1_9AGAR</name>
<dbReference type="Proteomes" id="UP001222325">
    <property type="component" value="Unassembled WGS sequence"/>
</dbReference>
<dbReference type="EMBL" id="JARJCN010000056">
    <property type="protein sequence ID" value="KAJ7080172.1"/>
    <property type="molecule type" value="Genomic_DNA"/>
</dbReference>
<reference evidence="3" key="1">
    <citation type="submission" date="2023-03" db="EMBL/GenBank/DDBJ databases">
        <title>Massive genome expansion in bonnet fungi (Mycena s.s.) driven by repeated elements and novel gene families across ecological guilds.</title>
        <authorList>
            <consortium name="Lawrence Berkeley National Laboratory"/>
            <person name="Harder C.B."/>
            <person name="Miyauchi S."/>
            <person name="Viragh M."/>
            <person name="Kuo A."/>
            <person name="Thoen E."/>
            <person name="Andreopoulos B."/>
            <person name="Lu D."/>
            <person name="Skrede I."/>
            <person name="Drula E."/>
            <person name="Henrissat B."/>
            <person name="Morin E."/>
            <person name="Kohler A."/>
            <person name="Barry K."/>
            <person name="LaButti K."/>
            <person name="Morin E."/>
            <person name="Salamov A."/>
            <person name="Lipzen A."/>
            <person name="Mereny Z."/>
            <person name="Hegedus B."/>
            <person name="Baldrian P."/>
            <person name="Stursova M."/>
            <person name="Weitz H."/>
            <person name="Taylor A."/>
            <person name="Grigoriev I.V."/>
            <person name="Nagy L.G."/>
            <person name="Martin F."/>
            <person name="Kauserud H."/>
        </authorList>
    </citation>
    <scope>NUCLEOTIDE SEQUENCE</scope>
    <source>
        <strain evidence="3">CBHHK173m</strain>
    </source>
</reference>
<accession>A0AAD6TYU1</accession>
<feature type="transmembrane region" description="Helical" evidence="1">
    <location>
        <begin position="37"/>
        <end position="54"/>
    </location>
</feature>
<feature type="transmembrane region" description="Helical" evidence="1">
    <location>
        <begin position="74"/>
        <end position="92"/>
    </location>
</feature>
<keyword evidence="4" id="KW-1185">Reference proteome</keyword>
<keyword evidence="1" id="KW-0472">Membrane</keyword>
<feature type="transmembrane region" description="Helical" evidence="1">
    <location>
        <begin position="211"/>
        <end position="231"/>
    </location>
</feature>
<sequence length="300" mass="33097">MASLAAGTTSELWGSVLDSIGIDPATFAWDHQISRSFFVAGLIILIYDHLLTFGSEVKYVWSSRLRPSTCWFLAVRYIGLASNITILVFHFGDLSHEVCVTMQIVWEVFLVSQEVLVECTLGLRVFAMYGLNFWVLVCLLGVGGLAASLAMWAIIEYGQPQVLDAPGLHGCHVAFPRSSALRLAGAWEAQIWRSSTRYRGTLIERMLTDGAMYFGIIVVTNLANLTTFYLGDVLLSGFLSWFTTSLSVTLLSRLMLNLHEAAQLGTGSTEPDTIDLETLRFPTVPITVDQADWNEEASGL</sequence>
<organism evidence="3 4">
    <name type="scientific">Mycena belliarum</name>
    <dbReference type="NCBI Taxonomy" id="1033014"/>
    <lineage>
        <taxon>Eukaryota</taxon>
        <taxon>Fungi</taxon>
        <taxon>Dikarya</taxon>
        <taxon>Basidiomycota</taxon>
        <taxon>Agaricomycotina</taxon>
        <taxon>Agaricomycetes</taxon>
        <taxon>Agaricomycetidae</taxon>
        <taxon>Agaricales</taxon>
        <taxon>Marasmiineae</taxon>
        <taxon>Mycenaceae</taxon>
        <taxon>Mycena</taxon>
    </lineage>
</organism>
<keyword evidence="1" id="KW-1133">Transmembrane helix</keyword>
<comment type="caution">
    <text evidence="3">The sequence shown here is derived from an EMBL/GenBank/DDBJ whole genome shotgun (WGS) entry which is preliminary data.</text>
</comment>
<evidence type="ECO:0000256" key="1">
    <source>
        <dbReference type="SAM" id="Phobius"/>
    </source>
</evidence>
<evidence type="ECO:0000313" key="4">
    <source>
        <dbReference type="Proteomes" id="UP001222325"/>
    </source>
</evidence>
<feature type="transmembrane region" description="Helical" evidence="1">
    <location>
        <begin position="133"/>
        <end position="155"/>
    </location>
</feature>
<keyword evidence="1" id="KW-0812">Transmembrane</keyword>
<gene>
    <name evidence="3" type="ORF">B0H15DRAFT_487585</name>
</gene>
<dbReference type="Pfam" id="PF20151">
    <property type="entry name" value="DUF6533"/>
    <property type="match status" value="1"/>
</dbReference>
<proteinExistence type="predicted"/>
<dbReference type="AlphaFoldDB" id="A0AAD6TYU1"/>
<feature type="domain" description="DUF6533" evidence="2">
    <location>
        <begin position="37"/>
        <end position="81"/>
    </location>
</feature>
<evidence type="ECO:0000313" key="3">
    <source>
        <dbReference type="EMBL" id="KAJ7080172.1"/>
    </source>
</evidence>
<dbReference type="InterPro" id="IPR045340">
    <property type="entry name" value="DUF6533"/>
</dbReference>
<evidence type="ECO:0000259" key="2">
    <source>
        <dbReference type="Pfam" id="PF20151"/>
    </source>
</evidence>
<protein>
    <recommendedName>
        <fullName evidence="2">DUF6533 domain-containing protein</fullName>
    </recommendedName>
</protein>
<feature type="transmembrane region" description="Helical" evidence="1">
    <location>
        <begin position="104"/>
        <end position="127"/>
    </location>
</feature>